<gene>
    <name evidence="3" type="ORF">BaRGS_00038534</name>
</gene>
<dbReference type="InterPro" id="IPR007110">
    <property type="entry name" value="Ig-like_dom"/>
</dbReference>
<feature type="non-terminal residue" evidence="3">
    <location>
        <position position="147"/>
    </location>
</feature>
<dbReference type="Proteomes" id="UP001519460">
    <property type="component" value="Unassembled WGS sequence"/>
</dbReference>
<evidence type="ECO:0000259" key="2">
    <source>
        <dbReference type="PROSITE" id="PS50835"/>
    </source>
</evidence>
<dbReference type="Gene3D" id="2.60.40.10">
    <property type="entry name" value="Immunoglobulins"/>
    <property type="match status" value="1"/>
</dbReference>
<dbReference type="SUPFAM" id="SSF48726">
    <property type="entry name" value="Immunoglobulin"/>
    <property type="match status" value="1"/>
</dbReference>
<dbReference type="InterPro" id="IPR013783">
    <property type="entry name" value="Ig-like_fold"/>
</dbReference>
<proteinExistence type="predicted"/>
<reference evidence="3 4" key="1">
    <citation type="journal article" date="2023" name="Sci. Data">
        <title>Genome assembly of the Korean intertidal mud-creeper Batillaria attramentaria.</title>
        <authorList>
            <person name="Patra A.K."/>
            <person name="Ho P.T."/>
            <person name="Jun S."/>
            <person name="Lee S.J."/>
            <person name="Kim Y."/>
            <person name="Won Y.J."/>
        </authorList>
    </citation>
    <scope>NUCLEOTIDE SEQUENCE [LARGE SCALE GENOMIC DNA]</scope>
    <source>
        <strain evidence="3">Wonlab-2016</strain>
    </source>
</reference>
<protein>
    <recommendedName>
        <fullName evidence="2">Ig-like domain-containing protein</fullName>
    </recommendedName>
</protein>
<evidence type="ECO:0000313" key="4">
    <source>
        <dbReference type="Proteomes" id="UP001519460"/>
    </source>
</evidence>
<dbReference type="EMBL" id="JACVVK020000626">
    <property type="protein sequence ID" value="KAK7462045.1"/>
    <property type="molecule type" value="Genomic_DNA"/>
</dbReference>
<feature type="signal peptide" evidence="1">
    <location>
        <begin position="1"/>
        <end position="36"/>
    </location>
</feature>
<accession>A0ABD0J5G5</accession>
<dbReference type="InterPro" id="IPR036179">
    <property type="entry name" value="Ig-like_dom_sf"/>
</dbReference>
<name>A0ABD0J5G5_9CAEN</name>
<keyword evidence="1" id="KW-0732">Signal</keyword>
<evidence type="ECO:0000256" key="1">
    <source>
        <dbReference type="SAM" id="SignalP"/>
    </source>
</evidence>
<keyword evidence="4" id="KW-1185">Reference proteome</keyword>
<dbReference type="AlphaFoldDB" id="A0ABD0J5G5"/>
<dbReference type="PROSITE" id="PS50835">
    <property type="entry name" value="IG_LIKE"/>
    <property type="match status" value="1"/>
</dbReference>
<comment type="caution">
    <text evidence="3">The sequence shown here is derived from an EMBL/GenBank/DDBJ whole genome shotgun (WGS) entry which is preliminary data.</text>
</comment>
<sequence length="147" mass="16487">MGHRRETKTASTSHTPITAGFLLMLWTLNFVPTTEAIDSTCNLSQYGSSGNLVCEFSEDIGKHSFGVLWYPRGIKNKTGHEIILDCTWLQHGLDCTRSSENFQFDNKVSNSITLKISELDGNNDGRYECVLIPTNGGEYSPCYYSYK</sequence>
<feature type="domain" description="Ig-like" evidence="2">
    <location>
        <begin position="32"/>
        <end position="129"/>
    </location>
</feature>
<evidence type="ECO:0000313" key="3">
    <source>
        <dbReference type="EMBL" id="KAK7462045.1"/>
    </source>
</evidence>
<feature type="chain" id="PRO_5044820796" description="Ig-like domain-containing protein" evidence="1">
    <location>
        <begin position="37"/>
        <end position="147"/>
    </location>
</feature>
<organism evidence="3 4">
    <name type="scientific">Batillaria attramentaria</name>
    <dbReference type="NCBI Taxonomy" id="370345"/>
    <lineage>
        <taxon>Eukaryota</taxon>
        <taxon>Metazoa</taxon>
        <taxon>Spiralia</taxon>
        <taxon>Lophotrochozoa</taxon>
        <taxon>Mollusca</taxon>
        <taxon>Gastropoda</taxon>
        <taxon>Caenogastropoda</taxon>
        <taxon>Sorbeoconcha</taxon>
        <taxon>Cerithioidea</taxon>
        <taxon>Batillariidae</taxon>
        <taxon>Batillaria</taxon>
    </lineage>
</organism>